<dbReference type="STRING" id="1471761.B0W44_03265"/>
<proteinExistence type="predicted"/>
<dbReference type="Pfam" id="PF19677">
    <property type="entry name" value="DUF6179"/>
    <property type="match status" value="1"/>
</dbReference>
<sequence>MASERRNPVPARQTQGNIRPSRLSKKQYTLSLLNEALCTGWLDSQEVHRIQRGFMSILSDLIKRYTQGKSSSVTSDTAERILSSILYAVDANLRRFADPLRAVDYLTTADIRKIYGEGVDLLRQCLDETKRLYTVVKQNKLDVAVEAYHTTIDESLPAFLNQYGILFDAHNTMASIDYPLAVDDIQMEGVFYIREYVEHLKMETDFCRLFSQRDLEALLVHFGQVCRFDYRIELFNIFELVLNNAVFSILSGGDARKINISPGQFEVLTRRFTLASAAQIQTLLHEAADELPSRLNISNSRLNDYMHQCTRHLAQRVVNAAHHHRLETVIIKEMEKRQKPHVISLNRGDQMTDSSFRLLVDRITACEKTEEKVDLIQKNVHSLADYVDVLRAGCFFGNEFQTLFGSLSHIELAILAKRVFYEDLRDQSCHFSSLVFQEKMPDSEWEQHYVAFLQNLSLDQLTAIEACIHDIDIEDISFD</sequence>
<gene>
    <name evidence="2" type="ORF">B0W44_03265</name>
</gene>
<dbReference type="KEGG" id="ntr:B0W44_03265"/>
<dbReference type="AlphaFoldDB" id="A0A1U9K4G4"/>
<organism evidence="2 3">
    <name type="scientific">Novibacillus thermophilus</name>
    <dbReference type="NCBI Taxonomy" id="1471761"/>
    <lineage>
        <taxon>Bacteria</taxon>
        <taxon>Bacillati</taxon>
        <taxon>Bacillota</taxon>
        <taxon>Bacilli</taxon>
        <taxon>Bacillales</taxon>
        <taxon>Thermoactinomycetaceae</taxon>
        <taxon>Novibacillus</taxon>
    </lineage>
</organism>
<name>A0A1U9K4G4_9BACL</name>
<reference evidence="2 3" key="1">
    <citation type="journal article" date="2015" name="Int. J. Syst. Evol. Microbiol.">
        <title>Novibacillus thermophilus gen. nov., sp. nov., a Gram-staining-negative and moderately thermophilic member of the family Thermoactinomycetaceae.</title>
        <authorList>
            <person name="Yang G."/>
            <person name="Chen J."/>
            <person name="Zhou S."/>
        </authorList>
    </citation>
    <scope>NUCLEOTIDE SEQUENCE [LARGE SCALE GENOMIC DNA]</scope>
    <source>
        <strain evidence="2 3">SG-1</strain>
    </source>
</reference>
<feature type="region of interest" description="Disordered" evidence="1">
    <location>
        <begin position="1"/>
        <end position="20"/>
    </location>
</feature>
<keyword evidence="3" id="KW-1185">Reference proteome</keyword>
<evidence type="ECO:0000313" key="3">
    <source>
        <dbReference type="Proteomes" id="UP000188603"/>
    </source>
</evidence>
<dbReference type="OrthoDB" id="3173587at2"/>
<dbReference type="Proteomes" id="UP000188603">
    <property type="component" value="Chromosome"/>
</dbReference>
<evidence type="ECO:0000256" key="1">
    <source>
        <dbReference type="SAM" id="MobiDB-lite"/>
    </source>
</evidence>
<accession>A0A1U9K4G4</accession>
<evidence type="ECO:0000313" key="2">
    <source>
        <dbReference type="EMBL" id="AQS54937.1"/>
    </source>
</evidence>
<dbReference type="EMBL" id="CP019699">
    <property type="protein sequence ID" value="AQS54937.1"/>
    <property type="molecule type" value="Genomic_DNA"/>
</dbReference>
<dbReference type="InterPro" id="IPR045751">
    <property type="entry name" value="DUF6179"/>
</dbReference>
<protein>
    <submittedName>
        <fullName evidence="2">Uncharacterized protein</fullName>
    </submittedName>
</protein>